<reference evidence="1 2" key="1">
    <citation type="submission" date="2013-06" db="EMBL/GenBank/DDBJ databases">
        <title>Rumen cellulosomics: divergent fiber-degrading strategies revealed by comparative genome-wide analysis of six Ruminococcal strains.</title>
        <authorList>
            <person name="Dassa B."/>
            <person name="Borovok I."/>
            <person name="Lamed R."/>
            <person name="Flint H."/>
            <person name="Yeoman C.J."/>
            <person name="White B."/>
            <person name="Bayer E.A."/>
        </authorList>
    </citation>
    <scope>NUCLEOTIDE SEQUENCE [LARGE SCALE GENOMIC DNA]</scope>
    <source>
        <strain evidence="1 2">SY3</strain>
    </source>
</reference>
<dbReference type="Proteomes" id="UP000021369">
    <property type="component" value="Unassembled WGS sequence"/>
</dbReference>
<keyword evidence="2" id="KW-1185">Reference proteome</keyword>
<comment type="caution">
    <text evidence="1">The sequence shown here is derived from an EMBL/GenBank/DDBJ whole genome shotgun (WGS) entry which is preliminary data.</text>
</comment>
<evidence type="ECO:0008006" key="3">
    <source>
        <dbReference type="Google" id="ProtNLM"/>
    </source>
</evidence>
<sequence>MVSKNAELVKRSDENTEEYLWRIGQLIDSGKYANWDVVTPTINEQLELPKDKWRTESAFRKQYQSGKRFYNNVFAKQKGNEYLADLKEQEETLYKERRKLSTTKLEYSRYHTQEARRELFYENIAEQIPLTTVDIPADVEPREANSKEYVLTISDIHLGAEFRSLNNEYNVEECARRFAILRERTLDFIKDNDLAHLTIINLGDCVQNILRLSDIQLNQQPVVKSIVDVATLISRFLNDISQACRVTYYHVPYANHDQLRPLGSKANALSAEDVSYVISNYILTAVSENDRVEVKLAPENQNYLSFQIFNFNILAAHGHNVRNIERFQRDISYMTRTHYDFAFLGHYHTEKSITVGEGLFHDCETLIAPSFIGSDPYADSLAVGSRPASMIYGFDPFEGHTETYKIILN</sequence>
<gene>
    <name evidence="1" type="ORF">RASY3_14380</name>
</gene>
<evidence type="ECO:0000313" key="1">
    <source>
        <dbReference type="EMBL" id="EXM37645.1"/>
    </source>
</evidence>
<dbReference type="SUPFAM" id="SSF56300">
    <property type="entry name" value="Metallo-dependent phosphatases"/>
    <property type="match status" value="1"/>
</dbReference>
<dbReference type="AlphaFoldDB" id="A0A011WKU6"/>
<evidence type="ECO:0000313" key="2">
    <source>
        <dbReference type="Proteomes" id="UP000021369"/>
    </source>
</evidence>
<dbReference type="InterPro" id="IPR029052">
    <property type="entry name" value="Metallo-depent_PP-like"/>
</dbReference>
<accession>A0A011WKU6</accession>
<dbReference type="PATRIC" id="fig|1341156.4.peg.2533"/>
<proteinExistence type="predicted"/>
<dbReference type="OrthoDB" id="1758285at2"/>
<name>A0A011WKU6_RUMAL</name>
<organism evidence="1 2">
    <name type="scientific">Ruminococcus albus SY3</name>
    <dbReference type="NCBI Taxonomy" id="1341156"/>
    <lineage>
        <taxon>Bacteria</taxon>
        <taxon>Bacillati</taxon>
        <taxon>Bacillota</taxon>
        <taxon>Clostridia</taxon>
        <taxon>Eubacteriales</taxon>
        <taxon>Oscillospiraceae</taxon>
        <taxon>Ruminococcus</taxon>
    </lineage>
</organism>
<dbReference type="EMBL" id="JEOB01000004">
    <property type="protein sequence ID" value="EXM37645.1"/>
    <property type="molecule type" value="Genomic_DNA"/>
</dbReference>
<protein>
    <recommendedName>
        <fullName evidence="3">Calcineurin-like phosphoesterase domain-containing protein</fullName>
    </recommendedName>
</protein>
<dbReference type="Gene3D" id="3.60.21.10">
    <property type="match status" value="1"/>
</dbReference>
<dbReference type="RefSeq" id="WP_051506613.1">
    <property type="nucleotide sequence ID" value="NZ_JEOB01000004.1"/>
</dbReference>